<gene>
    <name evidence="2" type="ORF">SKAU_G00337830</name>
</gene>
<comment type="caution">
    <text evidence="2">The sequence shown here is derived from an EMBL/GenBank/DDBJ whole genome shotgun (WGS) entry which is preliminary data.</text>
</comment>
<organism evidence="2 3">
    <name type="scientific">Synaphobranchus kaupii</name>
    <name type="common">Kaup's arrowtooth eel</name>
    <dbReference type="NCBI Taxonomy" id="118154"/>
    <lineage>
        <taxon>Eukaryota</taxon>
        <taxon>Metazoa</taxon>
        <taxon>Chordata</taxon>
        <taxon>Craniata</taxon>
        <taxon>Vertebrata</taxon>
        <taxon>Euteleostomi</taxon>
        <taxon>Actinopterygii</taxon>
        <taxon>Neopterygii</taxon>
        <taxon>Teleostei</taxon>
        <taxon>Anguilliformes</taxon>
        <taxon>Synaphobranchidae</taxon>
        <taxon>Synaphobranchus</taxon>
    </lineage>
</organism>
<dbReference type="EMBL" id="JAINUF010000015">
    <property type="protein sequence ID" value="KAJ8341492.1"/>
    <property type="molecule type" value="Genomic_DNA"/>
</dbReference>
<evidence type="ECO:0000313" key="3">
    <source>
        <dbReference type="Proteomes" id="UP001152622"/>
    </source>
</evidence>
<reference evidence="2" key="1">
    <citation type="journal article" date="2023" name="Science">
        <title>Genome structures resolve the early diversification of teleost fishes.</title>
        <authorList>
            <person name="Parey E."/>
            <person name="Louis A."/>
            <person name="Montfort J."/>
            <person name="Bouchez O."/>
            <person name="Roques C."/>
            <person name="Iampietro C."/>
            <person name="Lluch J."/>
            <person name="Castinel A."/>
            <person name="Donnadieu C."/>
            <person name="Desvignes T."/>
            <person name="Floi Bucao C."/>
            <person name="Jouanno E."/>
            <person name="Wen M."/>
            <person name="Mejri S."/>
            <person name="Dirks R."/>
            <person name="Jansen H."/>
            <person name="Henkel C."/>
            <person name="Chen W.J."/>
            <person name="Zahm M."/>
            <person name="Cabau C."/>
            <person name="Klopp C."/>
            <person name="Thompson A.W."/>
            <person name="Robinson-Rechavi M."/>
            <person name="Braasch I."/>
            <person name="Lecointre G."/>
            <person name="Bobe J."/>
            <person name="Postlethwait J.H."/>
            <person name="Berthelot C."/>
            <person name="Roest Crollius H."/>
            <person name="Guiguen Y."/>
        </authorList>
    </citation>
    <scope>NUCLEOTIDE SEQUENCE</scope>
    <source>
        <strain evidence="2">WJC10195</strain>
    </source>
</reference>
<sequence>MPAVCFGYPRSGKVTAKDAVPKCHCLTVCPQHCVLSPVPLGPRTICPDISESKGLTLSWASTWTGSRALPPRSAPAPPTKSCSHSVTELSNRETGSWEPAENGPCLQTWGS</sequence>
<feature type="compositionally biased region" description="Polar residues" evidence="1">
    <location>
        <begin position="80"/>
        <end position="94"/>
    </location>
</feature>
<protein>
    <submittedName>
        <fullName evidence="2">Uncharacterized protein</fullName>
    </submittedName>
</protein>
<proteinExistence type="predicted"/>
<feature type="region of interest" description="Disordered" evidence="1">
    <location>
        <begin position="66"/>
        <end position="111"/>
    </location>
</feature>
<accession>A0A9Q1IIX1</accession>
<dbReference type="Proteomes" id="UP001152622">
    <property type="component" value="Chromosome 15"/>
</dbReference>
<evidence type="ECO:0000313" key="2">
    <source>
        <dbReference type="EMBL" id="KAJ8341492.1"/>
    </source>
</evidence>
<keyword evidence="3" id="KW-1185">Reference proteome</keyword>
<evidence type="ECO:0000256" key="1">
    <source>
        <dbReference type="SAM" id="MobiDB-lite"/>
    </source>
</evidence>
<dbReference type="AlphaFoldDB" id="A0A9Q1IIX1"/>
<name>A0A9Q1IIX1_SYNKA</name>